<accession>A0A1I1DHK0</accession>
<keyword evidence="1" id="KW-0732">Signal</keyword>
<dbReference type="RefSeq" id="WP_143280378.1">
    <property type="nucleotide sequence ID" value="NZ_FOKY01000001.1"/>
</dbReference>
<dbReference type="STRING" id="34097.SAMN02745150_00467"/>
<dbReference type="AlphaFoldDB" id="A0A1I1DHK0"/>
<evidence type="ECO:0000256" key="1">
    <source>
        <dbReference type="SAM" id="SignalP"/>
    </source>
</evidence>
<reference evidence="3" key="1">
    <citation type="submission" date="2016-10" db="EMBL/GenBank/DDBJ databases">
        <authorList>
            <person name="Varghese N."/>
            <person name="Submissions S."/>
        </authorList>
    </citation>
    <scope>NUCLEOTIDE SEQUENCE [LARGE SCALE GENOMIC DNA]</scope>
    <source>
        <strain evidence="3">ATCC 43811</strain>
    </source>
</reference>
<organism evidence="2 3">
    <name type="scientific">Brevinema andersonii</name>
    <dbReference type="NCBI Taxonomy" id="34097"/>
    <lineage>
        <taxon>Bacteria</taxon>
        <taxon>Pseudomonadati</taxon>
        <taxon>Spirochaetota</taxon>
        <taxon>Spirochaetia</taxon>
        <taxon>Brevinematales</taxon>
        <taxon>Brevinemataceae</taxon>
        <taxon>Brevinema</taxon>
    </lineage>
</organism>
<sequence length="632" mass="70493">MKYKLLAILCTFLLTIDIQATETKIISDSGFQNLWLWQLSNTSMTDQQGISLSKESRLEFDTPAILWTMEEVNGLLYLGTADEARIIQVNSDKSRKEIFRHTNKSLVGDFAATEDGFIAAFSPDAELIRFDRNKKPITNLTLSNTYIWDIIPNPKGSYDILTGLPAQIYRYQNDSLTETAEFDDEEHLIKGLYIGSDLWVLSEKALYKKTDDKITAFAGFSGIAAGFTYHEGVFYVIQSITTPAKNDENNKDQIISSLLAVKEDGSVQELMSLPGFYFTAIAAQNKTIIIGGGQFGLYIEYDTVTGKNLFSTLGEGKVLTILPSAEKMKIMTSDPSVIWTVENKIARQGIFISEVYDVGLVSTWGTFNPNVSTPQGTAIKFFVQSGVTKHPLYWTDWQEVTPGKKIPAAPAQFIRYKAQLSSDGKATPYVYGVEFPYTQHNLAPKINTLFMEQKNNILNVSWNASDPNNDNLIFDVYLAADGMQKIKINHEPLSATNFSFSNDAFPSGVKRITVVASDLPSNSPETALTHELSALPVMFDSEPPTIGEILLKDENSHWDIRVTISDQESLLKEVAYLINGQNSTIILPEDGILDEKTEIFRFKLPKSQGFFLQIQATDTTGNQSSKGIFIRQ</sequence>
<dbReference type="Proteomes" id="UP000240042">
    <property type="component" value="Unassembled WGS sequence"/>
</dbReference>
<evidence type="ECO:0000313" key="3">
    <source>
        <dbReference type="Proteomes" id="UP000240042"/>
    </source>
</evidence>
<feature type="signal peptide" evidence="1">
    <location>
        <begin position="1"/>
        <end position="20"/>
    </location>
</feature>
<name>A0A1I1DHK0_BREAD</name>
<dbReference type="OrthoDB" id="2742931at2"/>
<gene>
    <name evidence="2" type="ORF">SAMN02745150_00467</name>
</gene>
<feature type="chain" id="PRO_5015109370" evidence="1">
    <location>
        <begin position="21"/>
        <end position="632"/>
    </location>
</feature>
<keyword evidence="3" id="KW-1185">Reference proteome</keyword>
<dbReference type="SUPFAM" id="SSF50998">
    <property type="entry name" value="Quinoprotein alcohol dehydrogenase-like"/>
    <property type="match status" value="1"/>
</dbReference>
<dbReference type="InterPro" id="IPR011047">
    <property type="entry name" value="Quinoprotein_ADH-like_sf"/>
</dbReference>
<evidence type="ECO:0000313" key="2">
    <source>
        <dbReference type="EMBL" id="SFB72013.1"/>
    </source>
</evidence>
<protein>
    <submittedName>
        <fullName evidence="2">Uncharacterized protein</fullName>
    </submittedName>
</protein>
<proteinExistence type="predicted"/>
<dbReference type="EMBL" id="FOKY01000001">
    <property type="protein sequence ID" value="SFB72013.1"/>
    <property type="molecule type" value="Genomic_DNA"/>
</dbReference>